<feature type="transmembrane region" description="Helical" evidence="6">
    <location>
        <begin position="103"/>
        <end position="122"/>
    </location>
</feature>
<dbReference type="EMBL" id="CP055306">
    <property type="protein sequence ID" value="QLB39751.1"/>
    <property type="molecule type" value="Genomic_DNA"/>
</dbReference>
<feature type="transmembrane region" description="Helical" evidence="6">
    <location>
        <begin position="80"/>
        <end position="97"/>
    </location>
</feature>
<gene>
    <name evidence="7" type="ORF">HV559_02025</name>
</gene>
<evidence type="ECO:0000256" key="1">
    <source>
        <dbReference type="ARBA" id="ARBA00004651"/>
    </source>
</evidence>
<dbReference type="GO" id="GO:0005886">
    <property type="term" value="C:plasma membrane"/>
    <property type="evidence" value="ECO:0007669"/>
    <property type="project" value="UniProtKB-SubCell"/>
</dbReference>
<keyword evidence="5 6" id="KW-0472">Membrane</keyword>
<evidence type="ECO:0000313" key="7">
    <source>
        <dbReference type="EMBL" id="QLB39751.1"/>
    </source>
</evidence>
<evidence type="ECO:0000256" key="3">
    <source>
        <dbReference type="ARBA" id="ARBA00022692"/>
    </source>
</evidence>
<feature type="transmembrane region" description="Helical" evidence="6">
    <location>
        <begin position="39"/>
        <end position="60"/>
    </location>
</feature>
<reference evidence="7 8" key="1">
    <citation type="submission" date="2020-06" db="EMBL/GenBank/DDBJ databases">
        <title>Mannheimia pernigra sp. nov. isolated from bovine respiratory tract.</title>
        <authorList>
            <person name="Kuhnert P."/>
            <person name="Akarsu-Egger H."/>
        </authorList>
    </citation>
    <scope>NUCLEOTIDE SEQUENCE [LARGE SCALE GENOMIC DNA]</scope>
    <source>
        <strain evidence="7 8">BNO311</strain>
    </source>
</reference>
<feature type="transmembrane region" description="Helical" evidence="6">
    <location>
        <begin position="12"/>
        <end position="33"/>
    </location>
</feature>
<evidence type="ECO:0000256" key="5">
    <source>
        <dbReference type="ARBA" id="ARBA00023136"/>
    </source>
</evidence>
<protein>
    <submittedName>
        <fullName evidence="7">ATP synthase subunit I</fullName>
    </submittedName>
</protein>
<comment type="subcellular location">
    <subcellularLocation>
        <location evidence="1">Cell membrane</location>
        <topology evidence="1">Multi-pass membrane protein</topology>
    </subcellularLocation>
</comment>
<dbReference type="Pfam" id="PF03899">
    <property type="entry name" value="ATP-synt_I"/>
    <property type="match status" value="1"/>
</dbReference>
<evidence type="ECO:0000256" key="2">
    <source>
        <dbReference type="ARBA" id="ARBA00022475"/>
    </source>
</evidence>
<keyword evidence="4 6" id="KW-1133">Transmembrane helix</keyword>
<evidence type="ECO:0000313" key="8">
    <source>
        <dbReference type="Proteomes" id="UP000509660"/>
    </source>
</evidence>
<dbReference type="NCBIfam" id="NF004763">
    <property type="entry name" value="PRK06099.1"/>
    <property type="match status" value="1"/>
</dbReference>
<evidence type="ECO:0000256" key="6">
    <source>
        <dbReference type="SAM" id="Phobius"/>
    </source>
</evidence>
<proteinExistence type="predicted"/>
<sequence length="127" mass="14691">MSAVINKAKSQYRRALGIEVGVILAFAFFLFLYKGNITISFIAGTVSSFVPHAIFVYWVFFRNSAKDRTNMTAFYRGEGLKWLATILLIIGCFKLVFPMDFVWFFMGYFIVLLLNNMIPFLLSRFTH</sequence>
<keyword evidence="2" id="KW-1003">Cell membrane</keyword>
<name>A0A7D5HU48_9PAST</name>
<organism evidence="7 8">
    <name type="scientific">Mannheimia pernigra</name>
    <dbReference type="NCBI Taxonomy" id="111844"/>
    <lineage>
        <taxon>Bacteria</taxon>
        <taxon>Pseudomonadati</taxon>
        <taxon>Pseudomonadota</taxon>
        <taxon>Gammaproteobacteria</taxon>
        <taxon>Pasteurellales</taxon>
        <taxon>Pasteurellaceae</taxon>
        <taxon>Mannheimia</taxon>
    </lineage>
</organism>
<dbReference type="Proteomes" id="UP000509660">
    <property type="component" value="Chromosome"/>
</dbReference>
<accession>A0A7D5HU48</accession>
<keyword evidence="3 6" id="KW-0812">Transmembrane</keyword>
<dbReference type="InterPro" id="IPR005598">
    <property type="entry name" value="ATP_synth_I"/>
</dbReference>
<evidence type="ECO:0000256" key="4">
    <source>
        <dbReference type="ARBA" id="ARBA00022989"/>
    </source>
</evidence>
<keyword evidence="8" id="KW-1185">Reference proteome</keyword>
<dbReference type="AlphaFoldDB" id="A0A7D5HU48"/>
<dbReference type="RefSeq" id="WP_176809437.1">
    <property type="nucleotide sequence ID" value="NZ_CP055306.1"/>
</dbReference>